<evidence type="ECO:0000313" key="7">
    <source>
        <dbReference type="EMBL" id="URA09649.1"/>
    </source>
</evidence>
<protein>
    <recommendedName>
        <fullName evidence="6">Mutator family transposase</fullName>
    </recommendedName>
</protein>
<evidence type="ECO:0000256" key="2">
    <source>
        <dbReference type="ARBA" id="ARBA00010961"/>
    </source>
</evidence>
<dbReference type="AlphaFoldDB" id="A0AAX3BBT4"/>
<keyword evidence="8" id="KW-1185">Reference proteome</keyword>
<organism evidence="7 8">
    <name type="scientific">Thermospira aquatica</name>
    <dbReference type="NCBI Taxonomy" id="2828656"/>
    <lineage>
        <taxon>Bacteria</taxon>
        <taxon>Pseudomonadati</taxon>
        <taxon>Spirochaetota</taxon>
        <taxon>Spirochaetia</taxon>
        <taxon>Brevinematales</taxon>
        <taxon>Thermospiraceae</taxon>
        <taxon>Thermospira</taxon>
    </lineage>
</organism>
<dbReference type="GO" id="GO:0006313">
    <property type="term" value="P:DNA transposition"/>
    <property type="evidence" value="ECO:0007669"/>
    <property type="project" value="UniProtKB-UniRule"/>
</dbReference>
<comment type="similarity">
    <text evidence="2 6">Belongs to the transposase mutator family.</text>
</comment>
<keyword evidence="4 6" id="KW-0238">DNA-binding</keyword>
<evidence type="ECO:0000256" key="6">
    <source>
        <dbReference type="RuleBase" id="RU365089"/>
    </source>
</evidence>
<comment type="function">
    <text evidence="1 6">Required for the transposition of the insertion element.</text>
</comment>
<sequence>MEFLSTFFYEAMIRISSTFLFDATGEVLESMLKEEREIYLENNPPTKGNGFYERDLKTAFGELTAIRVPRTRDNGFKSALLPYRKRITEDLDALIRAMLISGMSTRKIAEVLKELYEIKISYANISRISQVGIEEIQKWRSRSLMEEYAVVFLDAMVFPIKRDRVENESIYVAIGITPEGRREILGYYLPGGMESAYNWREILLDIRERGVKQIHFIVSDGLSGMKNVITEIYPHAKYQPCVVHVMRNILAKVRVQHRNIIATEIKEVFHAKDKQEAEQLFMKFTQKWKNIYPNLMNNLLTIRENIFTYMELPEGIRSMVYTNNALERLFKELKRRLKTMEMCQSEASAEKYLYLLLRYQNEKFLKRKLKNWEYYFQLYREQHSYTKENIHSEVIL</sequence>
<name>A0AAX3BBT4_9SPIR</name>
<dbReference type="GO" id="GO:0004803">
    <property type="term" value="F:transposase activity"/>
    <property type="evidence" value="ECO:0007669"/>
    <property type="project" value="UniProtKB-UniRule"/>
</dbReference>
<evidence type="ECO:0000256" key="1">
    <source>
        <dbReference type="ARBA" id="ARBA00002190"/>
    </source>
</evidence>
<reference evidence="7" key="1">
    <citation type="submission" date="2021-04" db="EMBL/GenBank/DDBJ databases">
        <authorList>
            <person name="Postec A."/>
        </authorList>
    </citation>
    <scope>NUCLEOTIDE SEQUENCE</scope>
    <source>
        <strain evidence="7">F1F22</strain>
    </source>
</reference>
<evidence type="ECO:0000313" key="8">
    <source>
        <dbReference type="Proteomes" id="UP001056539"/>
    </source>
</evidence>
<keyword evidence="6" id="KW-0814">Transposable element</keyword>
<evidence type="ECO:0000256" key="3">
    <source>
        <dbReference type="ARBA" id="ARBA00022578"/>
    </source>
</evidence>
<dbReference type="RefSeq" id="WP_271434786.1">
    <property type="nucleotide sequence ID" value="NZ_CP073355.1"/>
</dbReference>
<accession>A0AAX3BBT4</accession>
<dbReference type="Proteomes" id="UP001056539">
    <property type="component" value="Chromosome"/>
</dbReference>
<dbReference type="GO" id="GO:0003677">
    <property type="term" value="F:DNA binding"/>
    <property type="evidence" value="ECO:0007669"/>
    <property type="project" value="UniProtKB-UniRule"/>
</dbReference>
<proteinExistence type="inferred from homology"/>
<gene>
    <name evidence="7" type="ORF">KDW03_09165</name>
</gene>
<dbReference type="NCBIfam" id="NF033543">
    <property type="entry name" value="transpos_IS256"/>
    <property type="match status" value="1"/>
</dbReference>
<dbReference type="PANTHER" id="PTHR33217">
    <property type="entry name" value="TRANSPOSASE FOR INSERTION SEQUENCE ELEMENT IS1081"/>
    <property type="match status" value="1"/>
</dbReference>
<dbReference type="Pfam" id="PF00872">
    <property type="entry name" value="Transposase_mut"/>
    <property type="match status" value="1"/>
</dbReference>
<evidence type="ECO:0000256" key="4">
    <source>
        <dbReference type="ARBA" id="ARBA00023125"/>
    </source>
</evidence>
<dbReference type="KEGG" id="taqu:KDW03_09165"/>
<keyword evidence="5 6" id="KW-0233">DNA recombination</keyword>
<evidence type="ECO:0000256" key="5">
    <source>
        <dbReference type="ARBA" id="ARBA00023172"/>
    </source>
</evidence>
<dbReference type="PANTHER" id="PTHR33217:SF8">
    <property type="entry name" value="MUTATOR FAMILY TRANSPOSASE"/>
    <property type="match status" value="1"/>
</dbReference>
<reference evidence="7" key="2">
    <citation type="submission" date="2022-06" db="EMBL/GenBank/DDBJ databases">
        <title>Thermospira aquatica gen. nov., sp. nov.</title>
        <authorList>
            <person name="Ben Ali Gam Z."/>
            <person name="Labat M."/>
        </authorList>
    </citation>
    <scope>NUCLEOTIDE SEQUENCE</scope>
    <source>
        <strain evidence="7">F1F22</strain>
    </source>
</reference>
<dbReference type="InterPro" id="IPR001207">
    <property type="entry name" value="Transposase_mutator"/>
</dbReference>
<keyword evidence="3 6" id="KW-0815">Transposition</keyword>
<dbReference type="EMBL" id="CP073355">
    <property type="protein sequence ID" value="URA09649.1"/>
    <property type="molecule type" value="Genomic_DNA"/>
</dbReference>